<dbReference type="Proteomes" id="UP000054516">
    <property type="component" value="Unassembled WGS sequence"/>
</dbReference>
<reference evidence="2" key="1">
    <citation type="submission" date="2016-03" db="EMBL/GenBank/DDBJ databases">
        <title>Draft genome sequence of Rosellinia necatrix.</title>
        <authorList>
            <person name="Kanematsu S."/>
        </authorList>
    </citation>
    <scope>NUCLEOTIDE SEQUENCE [LARGE SCALE GENOMIC DNA]</scope>
    <source>
        <strain evidence="2">W97</strain>
    </source>
</reference>
<keyword evidence="1" id="KW-0812">Transmembrane</keyword>
<feature type="transmembrane region" description="Helical" evidence="1">
    <location>
        <begin position="126"/>
        <end position="144"/>
    </location>
</feature>
<dbReference type="PANTHER" id="PTHR11695:SF647">
    <property type="entry name" value="ENOYL REDUCTASE (ER) DOMAIN-CONTAINING PROTEIN"/>
    <property type="match status" value="1"/>
</dbReference>
<name>A0A1S8A8P4_ROSNE</name>
<accession>A0A1S8A8P4</accession>
<evidence type="ECO:0000313" key="3">
    <source>
        <dbReference type="Proteomes" id="UP000054516"/>
    </source>
</evidence>
<keyword evidence="1" id="KW-1133">Transmembrane helix</keyword>
<dbReference type="OrthoDB" id="3509362at2759"/>
<dbReference type="PANTHER" id="PTHR11695">
    <property type="entry name" value="ALCOHOL DEHYDROGENASE RELATED"/>
    <property type="match status" value="1"/>
</dbReference>
<dbReference type="AlphaFoldDB" id="A0A1S8A8P4"/>
<dbReference type="Gene3D" id="3.40.50.720">
    <property type="entry name" value="NAD(P)-binding Rossmann-like Domain"/>
    <property type="match status" value="1"/>
</dbReference>
<organism evidence="2">
    <name type="scientific">Rosellinia necatrix</name>
    <name type="common">White root-rot fungus</name>
    <dbReference type="NCBI Taxonomy" id="77044"/>
    <lineage>
        <taxon>Eukaryota</taxon>
        <taxon>Fungi</taxon>
        <taxon>Dikarya</taxon>
        <taxon>Ascomycota</taxon>
        <taxon>Pezizomycotina</taxon>
        <taxon>Sordariomycetes</taxon>
        <taxon>Xylariomycetidae</taxon>
        <taxon>Xylariales</taxon>
        <taxon>Xylariaceae</taxon>
        <taxon>Rosellinia</taxon>
    </lineage>
</organism>
<sequence>MPLELHHRARTSADYFLEDKLPCRARPVRHRGRPPPSRAHTRFQPGDKVYALVIASRPGNTRQCTLARTSQLAFKSKTMNFIATAATPLSALMAWQLLFAQDTLNAAALMGDKACSDHGAGGGGGWVVHLAWLANAGAVFAICGKDTKEIVQQRGAVEIIDYT</sequence>
<dbReference type="STRING" id="77044.A0A1S8A8P4"/>
<evidence type="ECO:0000256" key="1">
    <source>
        <dbReference type="SAM" id="Phobius"/>
    </source>
</evidence>
<dbReference type="Gene3D" id="3.90.180.10">
    <property type="entry name" value="Medium-chain alcohol dehydrogenases, catalytic domain"/>
    <property type="match status" value="1"/>
</dbReference>
<dbReference type="EMBL" id="DF977478">
    <property type="protein sequence ID" value="GAW26468.1"/>
    <property type="molecule type" value="Genomic_DNA"/>
</dbReference>
<feature type="transmembrane region" description="Helical" evidence="1">
    <location>
        <begin position="78"/>
        <end position="98"/>
    </location>
</feature>
<dbReference type="GO" id="GO:0005739">
    <property type="term" value="C:mitochondrion"/>
    <property type="evidence" value="ECO:0007669"/>
    <property type="project" value="TreeGrafter"/>
</dbReference>
<gene>
    <name evidence="2" type="ORF">SAMD00023353_3300070</name>
</gene>
<keyword evidence="3" id="KW-1185">Reference proteome</keyword>
<evidence type="ECO:0000313" key="2">
    <source>
        <dbReference type="EMBL" id="GAW26468.1"/>
    </source>
</evidence>
<protein>
    <submittedName>
        <fullName evidence="2">Putative quinone-oxidoreductase like chloroplastic</fullName>
    </submittedName>
</protein>
<keyword evidence="1" id="KW-0472">Membrane</keyword>
<dbReference type="InterPro" id="IPR050700">
    <property type="entry name" value="YIM1/Zinc_Alcohol_DH_Fams"/>
</dbReference>
<proteinExistence type="predicted"/>
<dbReference type="SUPFAM" id="SSF51735">
    <property type="entry name" value="NAD(P)-binding Rossmann-fold domains"/>
    <property type="match status" value="1"/>
</dbReference>
<dbReference type="InterPro" id="IPR036291">
    <property type="entry name" value="NAD(P)-bd_dom_sf"/>
</dbReference>